<gene>
    <name evidence="10" type="primary">LOC115741422</name>
</gene>
<evidence type="ECO:0000256" key="3">
    <source>
        <dbReference type="ARBA" id="ARBA00023015"/>
    </source>
</evidence>
<evidence type="ECO:0000256" key="4">
    <source>
        <dbReference type="ARBA" id="ARBA00023125"/>
    </source>
</evidence>
<evidence type="ECO:0000313" key="9">
    <source>
        <dbReference type="Proteomes" id="UP000827889"/>
    </source>
</evidence>
<dbReference type="GO" id="GO:0000976">
    <property type="term" value="F:transcription cis-regulatory region binding"/>
    <property type="evidence" value="ECO:0007669"/>
    <property type="project" value="UniProtKB-ARBA"/>
</dbReference>
<dbReference type="SMART" id="SM00717">
    <property type="entry name" value="SANT"/>
    <property type="match status" value="2"/>
</dbReference>
<keyword evidence="9" id="KW-1185">Reference proteome</keyword>
<evidence type="ECO:0000256" key="2">
    <source>
        <dbReference type="ARBA" id="ARBA00022737"/>
    </source>
</evidence>
<feature type="domain" description="Myb-like" evidence="7">
    <location>
        <begin position="62"/>
        <end position="112"/>
    </location>
</feature>
<organism evidence="9 10">
    <name type="scientific">Rhodamnia argentea</name>
    <dbReference type="NCBI Taxonomy" id="178133"/>
    <lineage>
        <taxon>Eukaryota</taxon>
        <taxon>Viridiplantae</taxon>
        <taxon>Streptophyta</taxon>
        <taxon>Embryophyta</taxon>
        <taxon>Tracheophyta</taxon>
        <taxon>Spermatophyta</taxon>
        <taxon>Magnoliopsida</taxon>
        <taxon>eudicotyledons</taxon>
        <taxon>Gunneridae</taxon>
        <taxon>Pentapetalae</taxon>
        <taxon>rosids</taxon>
        <taxon>malvids</taxon>
        <taxon>Myrtales</taxon>
        <taxon>Myrtaceae</taxon>
        <taxon>Myrtoideae</taxon>
        <taxon>Myrteae</taxon>
        <taxon>Australasian group</taxon>
        <taxon>Rhodamnia</taxon>
    </lineage>
</organism>
<dbReference type="CDD" id="cd00167">
    <property type="entry name" value="SANT"/>
    <property type="match status" value="2"/>
</dbReference>
<keyword evidence="5" id="KW-0804">Transcription</keyword>
<evidence type="ECO:0000259" key="7">
    <source>
        <dbReference type="PROSITE" id="PS50090"/>
    </source>
</evidence>
<dbReference type="InterPro" id="IPR051953">
    <property type="entry name" value="Plant_SW-associated_TFs"/>
</dbReference>
<dbReference type="GeneID" id="115741422"/>
<dbReference type="Gene3D" id="1.10.10.60">
    <property type="entry name" value="Homeodomain-like"/>
    <property type="match status" value="2"/>
</dbReference>
<dbReference type="InterPro" id="IPR009057">
    <property type="entry name" value="Homeodomain-like_sf"/>
</dbReference>
<dbReference type="AlphaFoldDB" id="A0A8B8PAZ5"/>
<dbReference type="InterPro" id="IPR001005">
    <property type="entry name" value="SANT/Myb"/>
</dbReference>
<evidence type="ECO:0000256" key="1">
    <source>
        <dbReference type="ARBA" id="ARBA00004123"/>
    </source>
</evidence>
<dbReference type="PROSITE" id="PS50090">
    <property type="entry name" value="MYB_LIKE"/>
    <property type="match status" value="2"/>
</dbReference>
<feature type="domain" description="HTH myb-type" evidence="8">
    <location>
        <begin position="9"/>
        <end position="61"/>
    </location>
</feature>
<dbReference type="PANTHER" id="PTHR47997:SF34">
    <property type="entry name" value="TRANSCRIPTION FACTOR MYB86-LIKE"/>
    <property type="match status" value="1"/>
</dbReference>
<dbReference type="GO" id="GO:0005634">
    <property type="term" value="C:nucleus"/>
    <property type="evidence" value="ECO:0007669"/>
    <property type="project" value="UniProtKB-SubCell"/>
</dbReference>
<evidence type="ECO:0000256" key="6">
    <source>
        <dbReference type="ARBA" id="ARBA00023242"/>
    </source>
</evidence>
<dbReference type="PANTHER" id="PTHR47997">
    <property type="entry name" value="MYB DOMAIN PROTEIN 55"/>
    <property type="match status" value="1"/>
</dbReference>
<dbReference type="FunFam" id="1.10.10.60:FF:000394">
    <property type="entry name" value="MYB transcription factor"/>
    <property type="match status" value="1"/>
</dbReference>
<sequence length="365" mass="41205">MGRHSCCVKQKLRKGLWSPEEDEKLFNYITRYGVGCWSSVPKLAGLQRCGKSCRLRWINYLRPDLKRGMFSQEEEDLIVSLHKVLGNRWAQIAAQLPGRTDNEIKNFWNSCLKKKLMKQGIDPATHQLISEVQLIKEEKCAENKSLEVPQLKGLIPAISSLRAHEPAFLMNDPYYEGGTLIEASRESADNNNYMIRPVFDSLPNFEFQSGLDLVSFNSNLLSNYHDPPRTMDQNHLEMSPHFEFSSMPSLTNFDHPGGTMSGSEFSNNTNNSSSVGGNYTGFQMSSSVENAAFSWCSGENKLDCLFQYQVNGTSKCEELKPQGPWQEDQLHIGPVNSSSVDFGSFQLTSPSEDLTPPNFDIFQQM</sequence>
<evidence type="ECO:0000256" key="5">
    <source>
        <dbReference type="ARBA" id="ARBA00023163"/>
    </source>
</evidence>
<evidence type="ECO:0000313" key="10">
    <source>
        <dbReference type="RefSeq" id="XP_030531168.1"/>
    </source>
</evidence>
<name>A0A8B8PAZ5_9MYRT</name>
<keyword evidence="3" id="KW-0805">Transcription regulation</keyword>
<dbReference type="InterPro" id="IPR017930">
    <property type="entry name" value="Myb_dom"/>
</dbReference>
<feature type="domain" description="HTH myb-type" evidence="8">
    <location>
        <begin position="62"/>
        <end position="116"/>
    </location>
</feature>
<keyword evidence="4" id="KW-0238">DNA-binding</keyword>
<proteinExistence type="predicted"/>
<dbReference type="SUPFAM" id="SSF46689">
    <property type="entry name" value="Homeodomain-like"/>
    <property type="match status" value="1"/>
</dbReference>
<reference evidence="10" key="1">
    <citation type="submission" date="2025-08" db="UniProtKB">
        <authorList>
            <consortium name="RefSeq"/>
        </authorList>
    </citation>
    <scope>IDENTIFICATION</scope>
    <source>
        <tissue evidence="10">Leaf</tissue>
    </source>
</reference>
<dbReference type="PROSITE" id="PS51294">
    <property type="entry name" value="HTH_MYB"/>
    <property type="match status" value="2"/>
</dbReference>
<protein>
    <submittedName>
        <fullName evidence="10">Transcription factor MYB20-like isoform X2</fullName>
    </submittedName>
</protein>
<dbReference type="FunFam" id="1.10.10.60:FF:000158">
    <property type="entry name" value="MYB transcription factor"/>
    <property type="match status" value="1"/>
</dbReference>
<comment type="subcellular location">
    <subcellularLocation>
        <location evidence="1">Nucleus</location>
    </subcellularLocation>
</comment>
<dbReference type="Proteomes" id="UP000827889">
    <property type="component" value="Chromosome 6"/>
</dbReference>
<dbReference type="Pfam" id="PF00249">
    <property type="entry name" value="Myb_DNA-binding"/>
    <property type="match status" value="2"/>
</dbReference>
<keyword evidence="6" id="KW-0539">Nucleus</keyword>
<accession>A0A8B8PAZ5</accession>
<keyword evidence="2" id="KW-0677">Repeat</keyword>
<dbReference type="RefSeq" id="XP_030531168.1">
    <property type="nucleotide sequence ID" value="XM_030675308.2"/>
</dbReference>
<evidence type="ECO:0000259" key="8">
    <source>
        <dbReference type="PROSITE" id="PS51294"/>
    </source>
</evidence>
<feature type="domain" description="Myb-like" evidence="7">
    <location>
        <begin position="9"/>
        <end position="61"/>
    </location>
</feature>